<dbReference type="AlphaFoldDB" id="A0A9P3LVI0"/>
<keyword evidence="3" id="KW-1185">Reference proteome</keyword>
<feature type="region of interest" description="Disordered" evidence="1">
    <location>
        <begin position="396"/>
        <end position="417"/>
    </location>
</feature>
<dbReference type="Proteomes" id="UP000827284">
    <property type="component" value="Unassembled WGS sequence"/>
</dbReference>
<dbReference type="EMBL" id="BQFW01000006">
    <property type="protein sequence ID" value="GJJ72191.1"/>
    <property type="molecule type" value="Genomic_DNA"/>
</dbReference>
<sequence>MSLRRIKRTFHRHFRPDRYIVVSPSEDMSCCDPCPPCSNDARSLVDHANQDGEEEVPPHPKEHHQLQPHEQHLQQRRSIRGTSHVSHLPHPTLPSGTNHVERSNSSCRPCVRKNVATRPHSPPSSTISHVNNNNKVQDDNDNTLRPACAPFPHQPQQQQQQQHKSKQNLTDVQQGRVQTQTNSATMDTTTAASDHPLSWKQFVNHHHHQHYSPKEEESLGAQDQDHMALSTTLAVNATAASILGPRLPPYYVSCFSPLDLPVDVFVYLLDFLSPGDLWKLCQVSSTMGFEVRRYMTGPQRFGFEAVRILYRRDELEARAEMEAELRREFDRMEQEERLARLSVSSSSPSPGAVRPAYHGHLMPYLGQTQHHNQQQLSPLQQHGYHLRSYQGPYLAHSPQHRSTSMEPRKLMPTRSESRSTYWSAQAIRFLNLMAKGLPVHLITPPSRNSMLGMKATGNDGEVNEGELDNGQACERDMMLSPRTSLFSSPSSASPSTVSLRSGSSSVSLVEADNNVLGDWRGPLPLKRFQAIVNLLFDPNLVVLHHRRAVINCARYVTASIEDGFGKASKTQDPVDAVFAEKMHQDCSVVLGPFLHILSPVIIVQTSNSLSSSAPNASVRRTRQSVVKPPTRMSNYFQLMLWHRCLSDLVALYNRIQQHHSARPTLADPSRMPIVLPTPLVEPLQQLPPPSNVSSASLSATPQAPRSRSNSSNSYPCSCASHSTAFASQYPYTIVPNVVRNRFRQAIQRLWLASMPQRRRHRPHRRPLLCLPFASSVSEELNAGDSVRRTRRDSRSKDTSDPKQRSCPHGVHGAVNAMTESASPTVENEEMDWEHQQQQQQQQQEQQQEQLRRALEEEALVYQQYRSEERIRQDNLLKQELLSLCHMACGLFLSDDNRSSPLVQALNRPQELHSARMTPTIMTLLREQGPWSKGVWREGEWRRSPVQVEDEIDEITINLHQQQQQSSSVSSCSSSSSRANKTESTDDQGPWQRLCLATIDFLSSESLYWGGNQTNAELSKLRAASLANAWIYHE</sequence>
<feature type="region of interest" description="Disordered" evidence="1">
    <location>
        <begin position="779"/>
        <end position="849"/>
    </location>
</feature>
<comment type="caution">
    <text evidence="2">The sequence shown here is derived from an EMBL/GenBank/DDBJ whole genome shotgun (WGS) entry which is preliminary data.</text>
</comment>
<feature type="region of interest" description="Disordered" evidence="1">
    <location>
        <begin position="959"/>
        <end position="987"/>
    </location>
</feature>
<feature type="compositionally biased region" description="Polar residues" evidence="1">
    <location>
        <begin position="167"/>
        <end position="177"/>
    </location>
</feature>
<organism evidence="2 3">
    <name type="scientific">Entomortierella parvispora</name>
    <dbReference type="NCBI Taxonomy" id="205924"/>
    <lineage>
        <taxon>Eukaryota</taxon>
        <taxon>Fungi</taxon>
        <taxon>Fungi incertae sedis</taxon>
        <taxon>Mucoromycota</taxon>
        <taxon>Mortierellomycotina</taxon>
        <taxon>Mortierellomycetes</taxon>
        <taxon>Mortierellales</taxon>
        <taxon>Mortierellaceae</taxon>
        <taxon>Entomortierella</taxon>
    </lineage>
</organism>
<name>A0A9P3LVI0_9FUNG</name>
<evidence type="ECO:0000256" key="1">
    <source>
        <dbReference type="SAM" id="MobiDB-lite"/>
    </source>
</evidence>
<evidence type="ECO:0008006" key="4">
    <source>
        <dbReference type="Google" id="ProtNLM"/>
    </source>
</evidence>
<evidence type="ECO:0000313" key="2">
    <source>
        <dbReference type="EMBL" id="GJJ72191.1"/>
    </source>
</evidence>
<evidence type="ECO:0000313" key="3">
    <source>
        <dbReference type="Proteomes" id="UP000827284"/>
    </source>
</evidence>
<accession>A0A9P3LVI0</accession>
<feature type="compositionally biased region" description="Low complexity" evidence="1">
    <location>
        <begin position="835"/>
        <end position="848"/>
    </location>
</feature>
<gene>
    <name evidence="2" type="ORF">EMPS_04548</name>
</gene>
<reference evidence="2" key="1">
    <citation type="submission" date="2021-11" db="EMBL/GenBank/DDBJ databases">
        <authorList>
            <person name="Herlambang A."/>
            <person name="Guo Y."/>
            <person name="Takashima Y."/>
            <person name="Nishizawa T."/>
        </authorList>
    </citation>
    <scope>NUCLEOTIDE SEQUENCE</scope>
    <source>
        <strain evidence="2">E1425</strain>
    </source>
</reference>
<feature type="compositionally biased region" description="Basic and acidic residues" evidence="1">
    <location>
        <begin position="792"/>
        <end position="803"/>
    </location>
</feature>
<feature type="compositionally biased region" description="Polar residues" evidence="1">
    <location>
        <begin position="94"/>
        <end position="107"/>
    </location>
</feature>
<feature type="compositionally biased region" description="Low complexity" evidence="1">
    <location>
        <begin position="703"/>
        <end position="713"/>
    </location>
</feature>
<feature type="compositionally biased region" description="Low complexity" evidence="1">
    <location>
        <begin position="960"/>
        <end position="976"/>
    </location>
</feature>
<protein>
    <recommendedName>
        <fullName evidence="4">F-box domain-containing protein</fullName>
    </recommendedName>
</protein>
<feature type="compositionally biased region" description="Polar residues" evidence="1">
    <location>
        <begin position="691"/>
        <end position="701"/>
    </location>
</feature>
<feature type="region of interest" description="Disordered" evidence="1">
    <location>
        <begin position="50"/>
        <end position="190"/>
    </location>
</feature>
<feature type="region of interest" description="Disordered" evidence="1">
    <location>
        <begin position="685"/>
        <end position="713"/>
    </location>
</feature>
<reference evidence="2" key="2">
    <citation type="journal article" date="2022" name="Microbiol. Resour. Announc.">
        <title>Whole-Genome Sequence of Entomortierella parvispora E1425, a Mucoromycotan Fungus Associated with Burkholderiaceae-Related Endosymbiotic Bacteria.</title>
        <authorList>
            <person name="Herlambang A."/>
            <person name="Guo Y."/>
            <person name="Takashima Y."/>
            <person name="Narisawa K."/>
            <person name="Ohta H."/>
            <person name="Nishizawa T."/>
        </authorList>
    </citation>
    <scope>NUCLEOTIDE SEQUENCE</scope>
    <source>
        <strain evidence="2">E1425</strain>
    </source>
</reference>
<feature type="compositionally biased region" description="Low complexity" evidence="1">
    <location>
        <begin position="178"/>
        <end position="190"/>
    </location>
</feature>
<feature type="compositionally biased region" description="Basic and acidic residues" evidence="1">
    <location>
        <begin position="50"/>
        <end position="73"/>
    </location>
</feature>
<dbReference type="OrthoDB" id="2387036at2759"/>
<proteinExistence type="predicted"/>